<comment type="subcellular location">
    <subcellularLocation>
        <location evidence="1 10">Golgi apparatus membrane</location>
        <topology evidence="1 10">Single-pass type II membrane protein</topology>
    </subcellularLocation>
</comment>
<dbReference type="Gene3D" id="3.90.550.50">
    <property type="match status" value="1"/>
</dbReference>
<protein>
    <recommendedName>
        <fullName evidence="10">Hexosyltransferase</fullName>
        <ecNumber evidence="10">2.4.1.-</ecNumber>
    </recommendedName>
</protein>
<dbReference type="eggNOG" id="KOG2287">
    <property type="taxonomic scope" value="Eukaryota"/>
</dbReference>
<dbReference type="EC" id="2.4.1.-" evidence="10"/>
<accession>B3RSY0</accession>
<keyword evidence="6" id="KW-0735">Signal-anchor</keyword>
<evidence type="ECO:0000256" key="10">
    <source>
        <dbReference type="RuleBase" id="RU363063"/>
    </source>
</evidence>
<dbReference type="STRING" id="10228.B3RSY0"/>
<evidence type="ECO:0000256" key="1">
    <source>
        <dbReference type="ARBA" id="ARBA00004323"/>
    </source>
</evidence>
<dbReference type="KEGG" id="tad:TRIADDRAFT_16656"/>
<dbReference type="PhylomeDB" id="B3RSY0"/>
<evidence type="ECO:0000256" key="9">
    <source>
        <dbReference type="ARBA" id="ARBA00023136"/>
    </source>
</evidence>
<keyword evidence="3 10" id="KW-0328">Glycosyltransferase</keyword>
<feature type="non-terminal residue" evidence="11">
    <location>
        <position position="204"/>
    </location>
</feature>
<dbReference type="PANTHER" id="PTHR11214:SF365">
    <property type="entry name" value="HEXOSYLTRANSFERASE"/>
    <property type="match status" value="1"/>
</dbReference>
<keyword evidence="9" id="KW-0472">Membrane</keyword>
<evidence type="ECO:0000256" key="5">
    <source>
        <dbReference type="ARBA" id="ARBA00022692"/>
    </source>
</evidence>
<feature type="non-terminal residue" evidence="11">
    <location>
        <position position="1"/>
    </location>
</feature>
<dbReference type="PANTHER" id="PTHR11214">
    <property type="entry name" value="BETA-1,3-N-ACETYLGLUCOSAMINYLTRANSFERASE"/>
    <property type="match status" value="1"/>
</dbReference>
<dbReference type="GO" id="GO:0006493">
    <property type="term" value="P:protein O-linked glycosylation"/>
    <property type="evidence" value="ECO:0000318"/>
    <property type="project" value="GO_Central"/>
</dbReference>
<dbReference type="AlphaFoldDB" id="B3RSY0"/>
<gene>
    <name evidence="11" type="ORF">TRIADDRAFT_16656</name>
</gene>
<keyword evidence="5" id="KW-0812">Transmembrane</keyword>
<dbReference type="Pfam" id="PF01762">
    <property type="entry name" value="Galactosyl_T"/>
    <property type="match status" value="1"/>
</dbReference>
<dbReference type="OMA" id="INSHAKH"/>
<dbReference type="CTD" id="6752336"/>
<organism evidence="11 12">
    <name type="scientific">Trichoplax adhaerens</name>
    <name type="common">Trichoplax reptans</name>
    <dbReference type="NCBI Taxonomy" id="10228"/>
    <lineage>
        <taxon>Eukaryota</taxon>
        <taxon>Metazoa</taxon>
        <taxon>Placozoa</taxon>
        <taxon>Uniplacotomia</taxon>
        <taxon>Trichoplacea</taxon>
        <taxon>Trichoplacidae</taxon>
        <taxon>Trichoplax</taxon>
    </lineage>
</organism>
<keyword evidence="12" id="KW-1185">Reference proteome</keyword>
<dbReference type="OrthoDB" id="2139606at2759"/>
<sequence length="204" mass="23884">LAINSHAKHHSRRNGIRKSWASNIWLNGNNNETWKTVFIVGLTGDRERDVRVNHEASYHGDMIILNSLESHHSLTDKTVTGMHWASKYCQPKFFYKGDDDVWVNKWRIYDYITHLNTSVPEVYDNHWVGFVSYDNRRPIRNIRSKYYVSHEHYRWGLFPPYCSGFANIMSGQALRKMLDATNYIEKLPGIDDVYIGLLAYKSGI</sequence>
<keyword evidence="8 10" id="KW-0333">Golgi apparatus</keyword>
<evidence type="ECO:0000256" key="7">
    <source>
        <dbReference type="ARBA" id="ARBA00022989"/>
    </source>
</evidence>
<dbReference type="HOGENOM" id="CLU_036849_6_1_1"/>
<dbReference type="GO" id="GO:0016758">
    <property type="term" value="F:hexosyltransferase activity"/>
    <property type="evidence" value="ECO:0007669"/>
    <property type="project" value="InterPro"/>
</dbReference>
<proteinExistence type="inferred from homology"/>
<evidence type="ECO:0000256" key="4">
    <source>
        <dbReference type="ARBA" id="ARBA00022679"/>
    </source>
</evidence>
<name>B3RSY0_TRIAD</name>
<evidence type="ECO:0000256" key="8">
    <source>
        <dbReference type="ARBA" id="ARBA00023034"/>
    </source>
</evidence>
<dbReference type="Proteomes" id="UP000009022">
    <property type="component" value="Unassembled WGS sequence"/>
</dbReference>
<dbReference type="InParanoid" id="B3RSY0"/>
<keyword evidence="4" id="KW-0808">Transferase</keyword>
<dbReference type="RefSeq" id="XP_002110597.1">
    <property type="nucleotide sequence ID" value="XM_002110561.1"/>
</dbReference>
<dbReference type="GeneID" id="6752336"/>
<evidence type="ECO:0000256" key="6">
    <source>
        <dbReference type="ARBA" id="ARBA00022968"/>
    </source>
</evidence>
<evidence type="ECO:0000313" key="11">
    <source>
        <dbReference type="EMBL" id="EDV26601.1"/>
    </source>
</evidence>
<comment type="similarity">
    <text evidence="2 10">Belongs to the glycosyltransferase 31 family.</text>
</comment>
<evidence type="ECO:0000256" key="2">
    <source>
        <dbReference type="ARBA" id="ARBA00008661"/>
    </source>
</evidence>
<dbReference type="GO" id="GO:0016757">
    <property type="term" value="F:glycosyltransferase activity"/>
    <property type="evidence" value="ECO:0000318"/>
    <property type="project" value="GO_Central"/>
</dbReference>
<evidence type="ECO:0000313" key="12">
    <source>
        <dbReference type="Proteomes" id="UP000009022"/>
    </source>
</evidence>
<reference evidence="11 12" key="1">
    <citation type="journal article" date="2008" name="Nature">
        <title>The Trichoplax genome and the nature of placozoans.</title>
        <authorList>
            <person name="Srivastava M."/>
            <person name="Begovic E."/>
            <person name="Chapman J."/>
            <person name="Putnam N.H."/>
            <person name="Hellsten U."/>
            <person name="Kawashima T."/>
            <person name="Kuo A."/>
            <person name="Mitros T."/>
            <person name="Salamov A."/>
            <person name="Carpenter M.L."/>
            <person name="Signorovitch A.Y."/>
            <person name="Moreno M.A."/>
            <person name="Kamm K."/>
            <person name="Grimwood J."/>
            <person name="Schmutz J."/>
            <person name="Shapiro H."/>
            <person name="Grigoriev I.V."/>
            <person name="Buss L.W."/>
            <person name="Schierwater B."/>
            <person name="Dellaporta S.L."/>
            <person name="Rokhsar D.S."/>
        </authorList>
    </citation>
    <scope>NUCLEOTIDE SEQUENCE [LARGE SCALE GENOMIC DNA]</scope>
    <source>
        <strain evidence="11 12">Grell-BS-1999</strain>
    </source>
</reference>
<keyword evidence="7" id="KW-1133">Transmembrane helix</keyword>
<dbReference type="GO" id="GO:0000139">
    <property type="term" value="C:Golgi membrane"/>
    <property type="evidence" value="ECO:0000318"/>
    <property type="project" value="GO_Central"/>
</dbReference>
<dbReference type="EMBL" id="DS985243">
    <property type="protein sequence ID" value="EDV26601.1"/>
    <property type="molecule type" value="Genomic_DNA"/>
</dbReference>
<dbReference type="InterPro" id="IPR002659">
    <property type="entry name" value="Glyco_trans_31"/>
</dbReference>
<evidence type="ECO:0000256" key="3">
    <source>
        <dbReference type="ARBA" id="ARBA00022676"/>
    </source>
</evidence>